<evidence type="ECO:0000256" key="5">
    <source>
        <dbReference type="PROSITE-ProRule" id="PRU00339"/>
    </source>
</evidence>
<dbReference type="InterPro" id="IPR019734">
    <property type="entry name" value="TPR_rpt"/>
</dbReference>
<organism evidence="7 8">
    <name type="scientific">Chitinophaga qingshengii</name>
    <dbReference type="NCBI Taxonomy" id="1569794"/>
    <lineage>
        <taxon>Bacteria</taxon>
        <taxon>Pseudomonadati</taxon>
        <taxon>Bacteroidota</taxon>
        <taxon>Chitinophagia</taxon>
        <taxon>Chitinophagales</taxon>
        <taxon>Chitinophagaceae</taxon>
        <taxon>Chitinophaga</taxon>
    </lineage>
</organism>
<dbReference type="SMART" id="SM00028">
    <property type="entry name" value="TPR"/>
    <property type="match status" value="2"/>
</dbReference>
<dbReference type="Pfam" id="PF00144">
    <property type="entry name" value="Beta-lactamase"/>
    <property type="match status" value="1"/>
</dbReference>
<evidence type="ECO:0000256" key="4">
    <source>
        <dbReference type="ARBA" id="ARBA00023136"/>
    </source>
</evidence>
<feature type="repeat" description="TPR" evidence="5">
    <location>
        <begin position="411"/>
        <end position="444"/>
    </location>
</feature>
<dbReference type="Proteomes" id="UP000659124">
    <property type="component" value="Unassembled WGS sequence"/>
</dbReference>
<feature type="domain" description="Beta-lactamase-related" evidence="6">
    <location>
        <begin position="41"/>
        <end position="320"/>
    </location>
</feature>
<dbReference type="RefSeq" id="WP_188086520.1">
    <property type="nucleotide sequence ID" value="NZ_JACVFC010000001.1"/>
</dbReference>
<dbReference type="PROSITE" id="PS50005">
    <property type="entry name" value="TPR"/>
    <property type="match status" value="2"/>
</dbReference>
<dbReference type="Gene3D" id="1.25.40.10">
    <property type="entry name" value="Tetratricopeptide repeat domain"/>
    <property type="match status" value="1"/>
</dbReference>
<comment type="caution">
    <text evidence="7">The sequence shown here is derived from an EMBL/GenBank/DDBJ whole genome shotgun (WGS) entry which is preliminary data.</text>
</comment>
<proteinExistence type="predicted"/>
<feature type="repeat" description="TPR" evidence="5">
    <location>
        <begin position="377"/>
        <end position="410"/>
    </location>
</feature>
<dbReference type="InterPro" id="IPR012338">
    <property type="entry name" value="Beta-lactam/transpept-like"/>
</dbReference>
<protein>
    <submittedName>
        <fullName evidence="7">Serine hydrolase</fullName>
    </submittedName>
</protein>
<evidence type="ECO:0000313" key="7">
    <source>
        <dbReference type="EMBL" id="MBC9929388.1"/>
    </source>
</evidence>
<name>A0ABR7THG6_9BACT</name>
<dbReference type="InterPro" id="IPR050491">
    <property type="entry name" value="AmpC-like"/>
</dbReference>
<evidence type="ECO:0000256" key="1">
    <source>
        <dbReference type="ARBA" id="ARBA00004370"/>
    </source>
</evidence>
<dbReference type="SUPFAM" id="SSF56601">
    <property type="entry name" value="beta-lactamase/transpeptidase-like"/>
    <property type="match status" value="1"/>
</dbReference>
<dbReference type="InterPro" id="IPR011990">
    <property type="entry name" value="TPR-like_helical_dom_sf"/>
</dbReference>
<dbReference type="GO" id="GO:0016787">
    <property type="term" value="F:hydrolase activity"/>
    <property type="evidence" value="ECO:0007669"/>
    <property type="project" value="UniProtKB-KW"/>
</dbReference>
<evidence type="ECO:0000313" key="8">
    <source>
        <dbReference type="Proteomes" id="UP000659124"/>
    </source>
</evidence>
<dbReference type="InterPro" id="IPR001466">
    <property type="entry name" value="Beta-lactam-related"/>
</dbReference>
<dbReference type="Pfam" id="PF07719">
    <property type="entry name" value="TPR_2"/>
    <property type="match status" value="1"/>
</dbReference>
<dbReference type="Gene3D" id="3.40.710.10">
    <property type="entry name" value="DD-peptidase/beta-lactamase superfamily"/>
    <property type="match status" value="1"/>
</dbReference>
<sequence length="457" mass="51243">MRKNLLFLFIVSTFSMIARGQAAEIDSLIHRTNRLGLFNGNVLVADHNKVLYKTAIGFADPGSKIPLTLQHRFHIGSIAKEFNAVGIMMLKAQGKLKLEDKVSAYIPGLPAWSDSVSILHLLQYTSGLPDLNWKTVHSDADIMQDLRDRQQLLFTPGSNYLYSNNCVFLQRRIIEKITGMPFNTFVEQQLLRPCGMNAAVVDPTEKDTPIAIAFNNERQADPLILAISGWTAVTADDFYQWSNAINTFRLLSPADTRTILYPSGPNRQSGLGGGEMAEDHITRHIHDGSALRYNALLVSDPPRGRTVILLTNNKQGNLYEINTAIQAILDGKPYQQPKKPVVDLFNGKLDQLNAQQALTLYQQLKSRHAGEYNFDNESALNNLGYYYMNHNRLDDAIIIFTRNTRLFPASGNVFDSLGEAYYKKNDKKNALRYYKRALALDSTNTTARQIVTALSGE</sequence>
<dbReference type="PANTHER" id="PTHR46825">
    <property type="entry name" value="D-ALANYL-D-ALANINE-CARBOXYPEPTIDASE/ENDOPEPTIDASE AMPH"/>
    <property type="match status" value="1"/>
</dbReference>
<accession>A0ABR7THG6</accession>
<keyword evidence="8" id="KW-1185">Reference proteome</keyword>
<dbReference type="InterPro" id="IPR013105">
    <property type="entry name" value="TPR_2"/>
</dbReference>
<gene>
    <name evidence="7" type="ORF">ICL07_03325</name>
</gene>
<keyword evidence="7" id="KW-0378">Hydrolase</keyword>
<keyword evidence="3 5" id="KW-0802">TPR repeat</keyword>
<evidence type="ECO:0000256" key="3">
    <source>
        <dbReference type="ARBA" id="ARBA00022803"/>
    </source>
</evidence>
<dbReference type="EMBL" id="JACVFC010000001">
    <property type="protein sequence ID" value="MBC9929388.1"/>
    <property type="molecule type" value="Genomic_DNA"/>
</dbReference>
<dbReference type="SUPFAM" id="SSF48452">
    <property type="entry name" value="TPR-like"/>
    <property type="match status" value="1"/>
</dbReference>
<evidence type="ECO:0000259" key="6">
    <source>
        <dbReference type="Pfam" id="PF00144"/>
    </source>
</evidence>
<dbReference type="PANTHER" id="PTHR46825:SF11">
    <property type="entry name" value="PENICILLIN-BINDING PROTEIN 4"/>
    <property type="match status" value="1"/>
</dbReference>
<evidence type="ECO:0000256" key="2">
    <source>
        <dbReference type="ARBA" id="ARBA00022737"/>
    </source>
</evidence>
<reference evidence="7 8" key="1">
    <citation type="submission" date="2020-09" db="EMBL/GenBank/DDBJ databases">
        <title>Genome sequences of type strains of Chitinophaga qingshengii and Chitinophaga varians.</title>
        <authorList>
            <person name="Kittiwongwattana C."/>
        </authorList>
    </citation>
    <scope>NUCLEOTIDE SEQUENCE [LARGE SCALE GENOMIC DNA]</scope>
    <source>
        <strain evidence="7 8">JCM 30026</strain>
    </source>
</reference>
<comment type="subcellular location">
    <subcellularLocation>
        <location evidence="1">Membrane</location>
    </subcellularLocation>
</comment>
<keyword evidence="4" id="KW-0472">Membrane</keyword>
<keyword evidence="2" id="KW-0677">Repeat</keyword>